<dbReference type="InterPro" id="IPR023192">
    <property type="entry name" value="TGS-like_dom_sf"/>
</dbReference>
<dbReference type="GO" id="GO:0005524">
    <property type="term" value="F:ATP binding"/>
    <property type="evidence" value="ECO:0007669"/>
    <property type="project" value="UniProtKB-UniRule"/>
</dbReference>
<dbReference type="GO" id="GO:0005737">
    <property type="term" value="C:cytoplasm"/>
    <property type="evidence" value="ECO:0007669"/>
    <property type="project" value="TreeGrafter"/>
</dbReference>
<dbReference type="KEGG" id="bbgw:UT28_C0001G0323"/>
<accession>A0A0G4B555</accession>
<dbReference type="GO" id="GO:0043023">
    <property type="term" value="F:ribosomal large subunit binding"/>
    <property type="evidence" value="ECO:0007669"/>
    <property type="project" value="UniProtKB-UniRule"/>
</dbReference>
<dbReference type="FunFam" id="1.10.150.300:FF:000001">
    <property type="entry name" value="Ribosome-binding ATPase YchF"/>
    <property type="match status" value="1"/>
</dbReference>
<dbReference type="Pfam" id="PF06071">
    <property type="entry name" value="YchF-GTPase_C"/>
    <property type="match status" value="1"/>
</dbReference>
<dbReference type="InterPro" id="IPR012676">
    <property type="entry name" value="TGS-like"/>
</dbReference>
<dbReference type="PROSITE" id="PS51880">
    <property type="entry name" value="TGS"/>
    <property type="match status" value="1"/>
</dbReference>
<dbReference type="Gene3D" id="3.10.20.30">
    <property type="match status" value="1"/>
</dbReference>
<dbReference type="PRINTS" id="PR00326">
    <property type="entry name" value="GTP1OBG"/>
</dbReference>
<feature type="domain" description="TGS" evidence="9">
    <location>
        <begin position="286"/>
        <end position="369"/>
    </location>
</feature>
<dbReference type="Pfam" id="PF01926">
    <property type="entry name" value="MMR_HSR1"/>
    <property type="match status" value="1"/>
</dbReference>
<dbReference type="FunFam" id="3.10.20.30:FF:000001">
    <property type="entry name" value="Ribosome-binding ATPase YchF"/>
    <property type="match status" value="1"/>
</dbReference>
<dbReference type="InterPro" id="IPR013029">
    <property type="entry name" value="YchF_C"/>
</dbReference>
<dbReference type="InterPro" id="IPR012675">
    <property type="entry name" value="Beta-grasp_dom_sf"/>
</dbReference>
<dbReference type="InterPro" id="IPR006073">
    <property type="entry name" value="GTP-bd"/>
</dbReference>
<dbReference type="Proteomes" id="UP000035648">
    <property type="component" value="Chromosome"/>
</dbReference>
<comment type="function">
    <text evidence="6">ATPase that binds to both the 70S ribosome and the 50S ribosomal subunit in a nucleotide-independent manner.</text>
</comment>
<keyword evidence="3 6" id="KW-0547">Nucleotide-binding</keyword>
<dbReference type="PIRSF" id="PIRSF006641">
    <property type="entry name" value="CHP00092"/>
    <property type="match status" value="1"/>
</dbReference>
<dbReference type="Gene3D" id="3.40.50.300">
    <property type="entry name" value="P-loop containing nucleotide triphosphate hydrolases"/>
    <property type="match status" value="1"/>
</dbReference>
<name>A0A0G4B555_9BACT</name>
<dbReference type="SUPFAM" id="SSF81271">
    <property type="entry name" value="TGS-like"/>
    <property type="match status" value="1"/>
</dbReference>
<dbReference type="InterPro" id="IPR004095">
    <property type="entry name" value="TGS"/>
</dbReference>
<dbReference type="CDD" id="cd01900">
    <property type="entry name" value="YchF"/>
    <property type="match status" value="1"/>
</dbReference>
<dbReference type="AlphaFoldDB" id="A0A0G4B555"/>
<dbReference type="NCBIfam" id="TIGR00092">
    <property type="entry name" value="redox-regulated ATPase YchF"/>
    <property type="match status" value="1"/>
</dbReference>
<feature type="coiled-coil region" evidence="7">
    <location>
        <begin position="131"/>
        <end position="158"/>
    </location>
</feature>
<dbReference type="InterPro" id="IPR004396">
    <property type="entry name" value="ATPase_YchF/OLA1"/>
</dbReference>
<comment type="cofactor">
    <cofactor evidence="1">
        <name>Mg(2+)</name>
        <dbReference type="ChEBI" id="CHEBI:18420"/>
    </cofactor>
</comment>
<evidence type="ECO:0000256" key="3">
    <source>
        <dbReference type="ARBA" id="ARBA00022741"/>
    </source>
</evidence>
<dbReference type="InterPro" id="IPR027417">
    <property type="entry name" value="P-loop_NTPase"/>
</dbReference>
<evidence type="ECO:0000259" key="8">
    <source>
        <dbReference type="PROSITE" id="PS51710"/>
    </source>
</evidence>
<evidence type="ECO:0000256" key="5">
    <source>
        <dbReference type="ARBA" id="ARBA00022842"/>
    </source>
</evidence>
<comment type="similarity">
    <text evidence="6">Belongs to the TRAFAC class OBG-HflX-like GTPase superfamily. OBG GTPase family. YchF/OLA1 subfamily.</text>
</comment>
<evidence type="ECO:0000256" key="7">
    <source>
        <dbReference type="SAM" id="Coils"/>
    </source>
</evidence>
<dbReference type="STRING" id="1618337.UT28_C0001G0323"/>
<evidence type="ECO:0000256" key="1">
    <source>
        <dbReference type="ARBA" id="ARBA00001946"/>
    </source>
</evidence>
<gene>
    <name evidence="6" type="primary">ychF</name>
    <name evidence="10" type="ORF">UT28_C0001G0323</name>
</gene>
<dbReference type="PROSITE" id="PS51710">
    <property type="entry name" value="G_OBG"/>
    <property type="match status" value="1"/>
</dbReference>
<dbReference type="CDD" id="cd04867">
    <property type="entry name" value="TGS_YchF_OLA1"/>
    <property type="match status" value="1"/>
</dbReference>
<evidence type="ECO:0000313" key="11">
    <source>
        <dbReference type="Proteomes" id="UP000035648"/>
    </source>
</evidence>
<organism evidence="10 11">
    <name type="scientific">Berkelbacteria bacterium GW2011_GWE1_39_12</name>
    <dbReference type="NCBI Taxonomy" id="1618337"/>
    <lineage>
        <taxon>Bacteria</taxon>
        <taxon>Candidatus Berkelbacteria</taxon>
    </lineage>
</organism>
<dbReference type="PANTHER" id="PTHR23305">
    <property type="entry name" value="OBG GTPASE FAMILY"/>
    <property type="match status" value="1"/>
</dbReference>
<keyword evidence="4 6" id="KW-0067">ATP-binding</keyword>
<evidence type="ECO:0000259" key="9">
    <source>
        <dbReference type="PROSITE" id="PS51880"/>
    </source>
</evidence>
<dbReference type="Gene3D" id="1.10.150.300">
    <property type="entry name" value="TGS-like domain"/>
    <property type="match status" value="1"/>
</dbReference>
<keyword evidence="2" id="KW-0479">Metal-binding</keyword>
<evidence type="ECO:0000313" key="10">
    <source>
        <dbReference type="EMBL" id="AKM82132.1"/>
    </source>
</evidence>
<reference evidence="10 11" key="1">
    <citation type="journal article" date="2015" name="Nature">
        <title>rRNA introns, odd ribosomes, and small enigmatic genomes across a large radiation of phyla.</title>
        <authorList>
            <person name="Brown C.T."/>
            <person name="Hug L.A."/>
            <person name="Thomas B.C."/>
            <person name="Sharon I."/>
            <person name="Castelle C.J."/>
            <person name="Singh A."/>
            <person name="Wilkins M.J."/>
            <person name="Williams K.H."/>
            <person name="Banfield J.F."/>
        </authorList>
    </citation>
    <scope>NUCLEOTIDE SEQUENCE [LARGE SCALE GENOMIC DNA]</scope>
</reference>
<sequence>MSLSIGIVGLPNVGKSTLFNALVKNSQAQAANYPFCTIDPNVGVVEVPDKRLKVLSDISHSAQIVPAIVEFVDIAGLVAGASKGEGLGNKFLANIRETDAICEVVRVFEDEKIVHVANKIDPISDIKVIETELAIKDLETVEKRLQSLEKDKRAGNKEAIKQSEILNKIKVLLDEGRMARETNLDEDDAAAIKELGLLTLKPVFYVFNVSEKQLANPVIASETKQSIEKIAAASGLAMTNIIILCTKIEAELNELSDEEKQEYLNELGIEHSGMEVLAQKAYDVLNLQTYLTSGEKETRAWTIKKGATAPQAAGVIHGDFERGFIAADIVKYDDFVANNGWAGAKEKGLVKTQGKDYIVQDGDIVIFKFNV</sequence>
<keyword evidence="5" id="KW-0460">Magnesium</keyword>
<dbReference type="SUPFAM" id="SSF52540">
    <property type="entry name" value="P-loop containing nucleoside triphosphate hydrolases"/>
    <property type="match status" value="1"/>
</dbReference>
<evidence type="ECO:0000256" key="2">
    <source>
        <dbReference type="ARBA" id="ARBA00022723"/>
    </source>
</evidence>
<dbReference type="PANTHER" id="PTHR23305:SF18">
    <property type="entry name" value="OBG-TYPE G DOMAIN-CONTAINING PROTEIN"/>
    <property type="match status" value="1"/>
</dbReference>
<feature type="domain" description="OBG-type G" evidence="8">
    <location>
        <begin position="3"/>
        <end position="264"/>
    </location>
</feature>
<dbReference type="InterPro" id="IPR031167">
    <property type="entry name" value="G_OBG"/>
</dbReference>
<keyword evidence="7" id="KW-0175">Coiled coil</keyword>
<dbReference type="GO" id="GO:0005525">
    <property type="term" value="F:GTP binding"/>
    <property type="evidence" value="ECO:0007669"/>
    <property type="project" value="InterPro"/>
</dbReference>
<dbReference type="GO" id="GO:0046872">
    <property type="term" value="F:metal ion binding"/>
    <property type="evidence" value="ECO:0007669"/>
    <property type="project" value="UniProtKB-KW"/>
</dbReference>
<evidence type="ECO:0000256" key="6">
    <source>
        <dbReference type="HAMAP-Rule" id="MF_00944"/>
    </source>
</evidence>
<dbReference type="InterPro" id="IPR041706">
    <property type="entry name" value="YchF_N"/>
</dbReference>
<protein>
    <recommendedName>
        <fullName evidence="6">Ribosome-binding ATPase YchF</fullName>
    </recommendedName>
</protein>
<evidence type="ECO:0000256" key="4">
    <source>
        <dbReference type="ARBA" id="ARBA00022840"/>
    </source>
</evidence>
<dbReference type="GO" id="GO:0016887">
    <property type="term" value="F:ATP hydrolysis activity"/>
    <property type="evidence" value="ECO:0007669"/>
    <property type="project" value="UniProtKB-UniRule"/>
</dbReference>
<dbReference type="EMBL" id="CP011213">
    <property type="protein sequence ID" value="AKM82132.1"/>
    <property type="molecule type" value="Genomic_DNA"/>
</dbReference>
<feature type="binding site" evidence="6">
    <location>
        <begin position="12"/>
        <end position="17"/>
    </location>
    <ligand>
        <name>ATP</name>
        <dbReference type="ChEBI" id="CHEBI:30616"/>
    </ligand>
</feature>
<proteinExistence type="inferred from homology"/>
<dbReference type="PATRIC" id="fig|1618337.4.peg.319"/>
<dbReference type="HAMAP" id="MF_00944">
    <property type="entry name" value="YchF_OLA1_ATPase"/>
    <property type="match status" value="1"/>
</dbReference>